<dbReference type="GO" id="GO:0005975">
    <property type="term" value="P:carbohydrate metabolic process"/>
    <property type="evidence" value="ECO:0007669"/>
    <property type="project" value="InterPro"/>
</dbReference>
<dbReference type="SUPFAM" id="SSF88713">
    <property type="entry name" value="Glycoside hydrolase/deacetylase"/>
    <property type="match status" value="1"/>
</dbReference>
<dbReference type="PROSITE" id="PS51677">
    <property type="entry name" value="NODB"/>
    <property type="match status" value="1"/>
</dbReference>
<sequence>MIKNPKFIILLYHKIGRYPENAKFPGLYVTEENFDRQIKYLKNAGYSFLTLSELKKTYDYYYAGENKKDGRLNDLGEQLKINNNKKYVSITFDDGSKSVYSGGFKIIRDNGVNATVFMVSGLTGGLNEWDIKNGENKDEMLSVSELKELTEYGIEIGAHTVTHPHLTQIYPEKAFDEISDSKKKLEELLNIKINFFAYPYGDYSEDVKLLVIKAGFEGACITKTGIVKKNADFFALKRVAIRHNTNFFKFKRKIFKVRLFY</sequence>
<comment type="caution">
    <text evidence="4">The sequence shown here is derived from an EMBL/GenBank/DDBJ whole genome shotgun (WGS) entry which is preliminary data.</text>
</comment>
<evidence type="ECO:0000313" key="5">
    <source>
        <dbReference type="Proteomes" id="UP000322454"/>
    </source>
</evidence>
<dbReference type="PANTHER" id="PTHR34216">
    <property type="match status" value="1"/>
</dbReference>
<dbReference type="InterPro" id="IPR011330">
    <property type="entry name" value="Glyco_hydro/deAcase_b/a-brl"/>
</dbReference>
<dbReference type="InterPro" id="IPR002509">
    <property type="entry name" value="NODB_dom"/>
</dbReference>
<evidence type="ECO:0000256" key="1">
    <source>
        <dbReference type="ARBA" id="ARBA00004613"/>
    </source>
</evidence>
<keyword evidence="2" id="KW-0732">Signal</keyword>
<evidence type="ECO:0000313" key="4">
    <source>
        <dbReference type="EMBL" id="RZV39138.1"/>
    </source>
</evidence>
<organism evidence="4 5">
    <name type="scientific">Candidatus Acidulodesulfobacterium acidiphilum</name>
    <dbReference type="NCBI Taxonomy" id="2597224"/>
    <lineage>
        <taxon>Bacteria</taxon>
        <taxon>Deltaproteobacteria</taxon>
        <taxon>Candidatus Acidulodesulfobacterales</taxon>
        <taxon>Candidatus Acidulodesulfobacterium</taxon>
    </lineage>
</organism>
<protein>
    <submittedName>
        <fullName evidence="4">Polysaccharide deacetylase family protein</fullName>
    </submittedName>
</protein>
<dbReference type="Proteomes" id="UP000322454">
    <property type="component" value="Unassembled WGS sequence"/>
</dbReference>
<feature type="domain" description="NodB homology" evidence="3">
    <location>
        <begin position="86"/>
        <end position="261"/>
    </location>
</feature>
<evidence type="ECO:0000259" key="3">
    <source>
        <dbReference type="PROSITE" id="PS51677"/>
    </source>
</evidence>
<dbReference type="AlphaFoldDB" id="A0A520XDC5"/>
<evidence type="ECO:0000256" key="2">
    <source>
        <dbReference type="ARBA" id="ARBA00022729"/>
    </source>
</evidence>
<dbReference type="GO" id="GO:0005576">
    <property type="term" value="C:extracellular region"/>
    <property type="evidence" value="ECO:0007669"/>
    <property type="project" value="UniProtKB-SubCell"/>
</dbReference>
<gene>
    <name evidence="4" type="ORF">EVJ48_05335</name>
</gene>
<dbReference type="GO" id="GO:0016810">
    <property type="term" value="F:hydrolase activity, acting on carbon-nitrogen (but not peptide) bonds"/>
    <property type="evidence" value="ECO:0007669"/>
    <property type="project" value="InterPro"/>
</dbReference>
<dbReference type="InterPro" id="IPR051398">
    <property type="entry name" value="Polysacch_Deacetylase"/>
</dbReference>
<name>A0A520XDC5_9DELT</name>
<accession>A0A520XDC5</accession>
<dbReference type="CDD" id="cd10918">
    <property type="entry name" value="CE4_NodB_like_5s_6s"/>
    <property type="match status" value="1"/>
</dbReference>
<dbReference type="Gene3D" id="3.20.20.370">
    <property type="entry name" value="Glycoside hydrolase/deacetylase"/>
    <property type="match status" value="1"/>
</dbReference>
<comment type="subcellular location">
    <subcellularLocation>
        <location evidence="1">Secreted</location>
    </subcellularLocation>
</comment>
<dbReference type="EMBL" id="SHMQ01000012">
    <property type="protein sequence ID" value="RZV39138.1"/>
    <property type="molecule type" value="Genomic_DNA"/>
</dbReference>
<reference evidence="4 5" key="1">
    <citation type="submission" date="2019-01" db="EMBL/GenBank/DDBJ databases">
        <title>Insights into ecological role of a new deltaproteobacterial order Candidatus Sinidesulfobacterales (Sva0485) by metagenomics and metatranscriptomics.</title>
        <authorList>
            <person name="Tan S."/>
            <person name="Liu J."/>
            <person name="Fang Y."/>
            <person name="Hedlund B."/>
            <person name="Lian Z.-H."/>
            <person name="Huang L.-Y."/>
            <person name="Li J.-T."/>
            <person name="Huang L.-N."/>
            <person name="Li W.-J."/>
            <person name="Jiang H.-C."/>
            <person name="Dong H.-L."/>
            <person name="Shu W.-S."/>
        </authorList>
    </citation>
    <scope>NUCLEOTIDE SEQUENCE [LARGE SCALE GENOMIC DNA]</scope>
    <source>
        <strain evidence="4">AP4</strain>
    </source>
</reference>
<proteinExistence type="predicted"/>
<dbReference type="Pfam" id="PF01522">
    <property type="entry name" value="Polysacc_deac_1"/>
    <property type="match status" value="1"/>
</dbReference>
<dbReference type="PANTHER" id="PTHR34216:SF3">
    <property type="entry name" value="POLY-BETA-1,6-N-ACETYL-D-GLUCOSAMINE N-DEACETYLASE"/>
    <property type="match status" value="1"/>
</dbReference>